<proteinExistence type="predicted"/>
<evidence type="ECO:0000259" key="1">
    <source>
        <dbReference type="Pfam" id="PF06985"/>
    </source>
</evidence>
<gene>
    <name evidence="2" type="ORF">FB567DRAFT_608647</name>
</gene>
<protein>
    <submittedName>
        <fullName evidence="2">Heterokaryon incompatibility protein-domain-containing protein</fullName>
    </submittedName>
</protein>
<comment type="caution">
    <text evidence="2">The sequence shown here is derived from an EMBL/GenBank/DDBJ whole genome shotgun (WGS) entry which is preliminary data.</text>
</comment>
<accession>A0A8K0VTW9</accession>
<dbReference type="InterPro" id="IPR010730">
    <property type="entry name" value="HET"/>
</dbReference>
<dbReference type="AlphaFoldDB" id="A0A8K0VTW9"/>
<sequence>MTTKNSELTYVHEELSLGSVQQIRLLKLLPGSYVHPLRCTLTIANLDDHPEYEAISYTWATENGDDQKSRHMYCDTGVIPITVNCHAALRRLRRVFTPRLLWVDSICINQSNIGERNHQVGLMDRIYRLASLVHICIYDVVGEYSEFLAWLQSEKGNKSRAITQATTLFSRRYFKRAWVIQEVVFAKIATLHVNEESVMLRPEIIKRVASLEGQITDIPVLLLWASSADRIDDIFKCLRLSIDAHASDPRDTVYGILSLMKPEIRDLLPVDYSLSQYQVFRNVIVACIAERGDLTVLSYPRYPLTLIDTRHVFVFGPDEFKAYLDNDGRLYKPALGWSDPLPKFDHQPWRGKVCFNNASHTMEIDDQTELSASSMFSKFEVNPDGVPLRQILPRLKVRAHLIDLVRDRLPQDSVHRILNEQMQDLSKLPSNPFRNYFRMPRDDKKGNRVGVDCHVRDLYQFIQSIPPSHATVFCTFYSVGFASRKTYYDITRTGNYVFAIDSIPYPLVLRKVGHGTYRIVTMCYVWAALELDYWNPGTHKGLWPDRPIDLGREQTQMIEVY</sequence>
<evidence type="ECO:0000313" key="2">
    <source>
        <dbReference type="EMBL" id="KAH7076051.1"/>
    </source>
</evidence>
<evidence type="ECO:0000313" key="3">
    <source>
        <dbReference type="Proteomes" id="UP000813461"/>
    </source>
</evidence>
<name>A0A8K0VTW9_9PLEO</name>
<dbReference type="PANTHER" id="PTHR24148:SF73">
    <property type="entry name" value="HET DOMAIN PROTEIN (AFU_ORTHOLOGUE AFUA_8G01020)"/>
    <property type="match status" value="1"/>
</dbReference>
<dbReference type="EMBL" id="JAGMVJ010000019">
    <property type="protein sequence ID" value="KAH7076051.1"/>
    <property type="molecule type" value="Genomic_DNA"/>
</dbReference>
<organism evidence="2 3">
    <name type="scientific">Paraphoma chrysanthemicola</name>
    <dbReference type="NCBI Taxonomy" id="798071"/>
    <lineage>
        <taxon>Eukaryota</taxon>
        <taxon>Fungi</taxon>
        <taxon>Dikarya</taxon>
        <taxon>Ascomycota</taxon>
        <taxon>Pezizomycotina</taxon>
        <taxon>Dothideomycetes</taxon>
        <taxon>Pleosporomycetidae</taxon>
        <taxon>Pleosporales</taxon>
        <taxon>Pleosporineae</taxon>
        <taxon>Phaeosphaeriaceae</taxon>
        <taxon>Paraphoma</taxon>
    </lineage>
</organism>
<dbReference type="InterPro" id="IPR052895">
    <property type="entry name" value="HetReg/Transcr_Mod"/>
</dbReference>
<dbReference type="Pfam" id="PF06985">
    <property type="entry name" value="HET"/>
    <property type="match status" value="1"/>
</dbReference>
<reference evidence="2" key="1">
    <citation type="journal article" date="2021" name="Nat. Commun.">
        <title>Genetic determinants of endophytism in the Arabidopsis root mycobiome.</title>
        <authorList>
            <person name="Mesny F."/>
            <person name="Miyauchi S."/>
            <person name="Thiergart T."/>
            <person name="Pickel B."/>
            <person name="Atanasova L."/>
            <person name="Karlsson M."/>
            <person name="Huettel B."/>
            <person name="Barry K.W."/>
            <person name="Haridas S."/>
            <person name="Chen C."/>
            <person name="Bauer D."/>
            <person name="Andreopoulos W."/>
            <person name="Pangilinan J."/>
            <person name="LaButti K."/>
            <person name="Riley R."/>
            <person name="Lipzen A."/>
            <person name="Clum A."/>
            <person name="Drula E."/>
            <person name="Henrissat B."/>
            <person name="Kohler A."/>
            <person name="Grigoriev I.V."/>
            <person name="Martin F.M."/>
            <person name="Hacquard S."/>
        </authorList>
    </citation>
    <scope>NUCLEOTIDE SEQUENCE</scope>
    <source>
        <strain evidence="2">MPI-SDFR-AT-0120</strain>
    </source>
</reference>
<keyword evidence="3" id="KW-1185">Reference proteome</keyword>
<dbReference type="OrthoDB" id="2157530at2759"/>
<feature type="domain" description="Heterokaryon incompatibility" evidence="1">
    <location>
        <begin position="52"/>
        <end position="182"/>
    </location>
</feature>
<dbReference type="PANTHER" id="PTHR24148">
    <property type="entry name" value="ANKYRIN REPEAT DOMAIN-CONTAINING PROTEIN 39 HOMOLOG-RELATED"/>
    <property type="match status" value="1"/>
</dbReference>
<dbReference type="Proteomes" id="UP000813461">
    <property type="component" value="Unassembled WGS sequence"/>
</dbReference>